<evidence type="ECO:0000313" key="12">
    <source>
        <dbReference type="Proteomes" id="UP001603857"/>
    </source>
</evidence>
<dbReference type="AlphaFoldDB" id="A0ABD1LBC0"/>
<dbReference type="InterPro" id="IPR046959">
    <property type="entry name" value="PRK1-6/SRF4-like"/>
</dbReference>
<dbReference type="PANTHER" id="PTHR48007">
    <property type="entry name" value="LEUCINE-RICH REPEAT RECEPTOR-LIKE PROTEIN KINASE PXC1"/>
    <property type="match status" value="1"/>
</dbReference>
<dbReference type="EMBL" id="JBGMDY010000010">
    <property type="protein sequence ID" value="KAL2320822.1"/>
    <property type="molecule type" value="Genomic_DNA"/>
</dbReference>
<evidence type="ECO:0000313" key="11">
    <source>
        <dbReference type="EMBL" id="KAL2320822.1"/>
    </source>
</evidence>
<evidence type="ECO:0000256" key="9">
    <source>
        <dbReference type="SAM" id="SignalP"/>
    </source>
</evidence>
<keyword evidence="5 9" id="KW-0732">Signal</keyword>
<dbReference type="FunFam" id="3.80.10.10:FF:000129">
    <property type="entry name" value="Leucine-rich repeat receptor-like kinase"/>
    <property type="match status" value="1"/>
</dbReference>
<comment type="caution">
    <text evidence="11">The sequence shown here is derived from an EMBL/GenBank/DDBJ whole genome shotgun (WGS) entry which is preliminary data.</text>
</comment>
<dbReference type="GO" id="GO:0016020">
    <property type="term" value="C:membrane"/>
    <property type="evidence" value="ECO:0007669"/>
    <property type="project" value="UniProtKB-SubCell"/>
</dbReference>
<dbReference type="Pfam" id="PF08263">
    <property type="entry name" value="LRRNT_2"/>
    <property type="match status" value="1"/>
</dbReference>
<dbReference type="InterPro" id="IPR013210">
    <property type="entry name" value="LRR_N_plant-typ"/>
</dbReference>
<evidence type="ECO:0000256" key="4">
    <source>
        <dbReference type="ARBA" id="ARBA00022692"/>
    </source>
</evidence>
<feature type="domain" description="Protein kinase" evidence="10">
    <location>
        <begin position="359"/>
        <end position="665"/>
    </location>
</feature>
<evidence type="ECO:0000256" key="8">
    <source>
        <dbReference type="ARBA" id="ARBA00023136"/>
    </source>
</evidence>
<evidence type="ECO:0000256" key="2">
    <source>
        <dbReference type="ARBA" id="ARBA00022553"/>
    </source>
</evidence>
<name>A0ABD1LBC0_9FABA</name>
<dbReference type="InterPro" id="IPR000719">
    <property type="entry name" value="Prot_kinase_dom"/>
</dbReference>
<evidence type="ECO:0000256" key="6">
    <source>
        <dbReference type="ARBA" id="ARBA00022737"/>
    </source>
</evidence>
<dbReference type="Pfam" id="PF07714">
    <property type="entry name" value="PK_Tyr_Ser-Thr"/>
    <property type="match status" value="1"/>
</dbReference>
<feature type="chain" id="PRO_5044815375" description="Protein kinase domain-containing protein" evidence="9">
    <location>
        <begin position="32"/>
        <end position="665"/>
    </location>
</feature>
<accession>A0ABD1LBC0</accession>
<keyword evidence="2" id="KW-0597">Phosphoprotein</keyword>
<evidence type="ECO:0000256" key="5">
    <source>
        <dbReference type="ARBA" id="ARBA00022729"/>
    </source>
</evidence>
<dbReference type="PANTHER" id="PTHR48007:SF8">
    <property type="entry name" value="RECEPTOR PROTEIN KINASE-LIKE PROTEIN ZAR1"/>
    <property type="match status" value="1"/>
</dbReference>
<dbReference type="InterPro" id="IPR011009">
    <property type="entry name" value="Kinase-like_dom_sf"/>
</dbReference>
<dbReference type="Gene3D" id="1.10.510.10">
    <property type="entry name" value="Transferase(Phosphotransferase) domain 1"/>
    <property type="match status" value="1"/>
</dbReference>
<evidence type="ECO:0000256" key="7">
    <source>
        <dbReference type="ARBA" id="ARBA00022989"/>
    </source>
</evidence>
<feature type="signal peptide" evidence="9">
    <location>
        <begin position="1"/>
        <end position="31"/>
    </location>
</feature>
<dbReference type="InterPro" id="IPR001245">
    <property type="entry name" value="Ser-Thr/Tyr_kinase_cat_dom"/>
</dbReference>
<evidence type="ECO:0000256" key="1">
    <source>
        <dbReference type="ARBA" id="ARBA00004167"/>
    </source>
</evidence>
<reference evidence="11 12" key="1">
    <citation type="submission" date="2024-08" db="EMBL/GenBank/DDBJ databases">
        <title>Insights into the chromosomal genome structure of Flemingia macrophylla.</title>
        <authorList>
            <person name="Ding Y."/>
            <person name="Zhao Y."/>
            <person name="Bi W."/>
            <person name="Wu M."/>
            <person name="Zhao G."/>
            <person name="Gong Y."/>
            <person name="Li W."/>
            <person name="Zhang P."/>
        </authorList>
    </citation>
    <scope>NUCLEOTIDE SEQUENCE [LARGE SCALE GENOMIC DNA]</scope>
    <source>
        <strain evidence="11">DYQJB</strain>
        <tissue evidence="11">Leaf</tissue>
    </source>
</reference>
<keyword evidence="7" id="KW-1133">Transmembrane helix</keyword>
<keyword evidence="12" id="KW-1185">Reference proteome</keyword>
<sequence>MPMPMPMPMPMNLLLLLLLLLFFCVWPPATTSLTSDGLSLLALKAAVESDPTGVLASWSETDATPCRWEGVSCSGGGGGGDLRVTHVLLTNKNLSGYIPSELGFLTSLRSLSLSHNNFSNAIPPPLFNATALLLLDLSHNALSGPLPSDLRSLRLLRHLDLSSNNLNGTLPDTLSSLSSLSGTLNLSFNRFSGGIPPSLASLPVALSLDLRHNNLTGKIPQLGSLLNQGPTAFAANPGLCGFPLQNACPEAQRPGFYANPEEGNPENPNALHPEGSFESGKHRGGASAAVLVVSGLSVAVGAVSLSLWVFRRRWGGRKEEEKLGNCGKLENEVDAGEGQEGKFVVVDDGFELELEDLLRASAYVVGKSRSGIVYKVVGVGRGSPAAANVVAVRRLSEGDATWRFKEFEAEVEAIARVRHPSVVPLRAYYYAHDEKLLITDFIRNGSLHTALHGGPSNSLPPLSWSVRLKIAQEAARGLMYIHEFSGRKYIHGNLKSTKILLDEELHPYVSGFGLTRLGLGPAKSTAMAPKRHSLSQSNITTAMSSKITASLNHYLAPEVRMAGGKFTQKCDVYSFGIVLLELLTGRMPDFGSESDEKVLESYVRKAFKEEQPLSDIIDPALIPEVYAKKQVIAAFHVALNCTELDPELRPRMKTVSENLDRIKVQ</sequence>
<keyword evidence="8" id="KW-0472">Membrane</keyword>
<keyword evidence="4" id="KW-0812">Transmembrane</keyword>
<comment type="subcellular location">
    <subcellularLocation>
        <location evidence="1">Membrane</location>
        <topology evidence="1">Single-pass membrane protein</topology>
    </subcellularLocation>
</comment>
<evidence type="ECO:0000256" key="3">
    <source>
        <dbReference type="ARBA" id="ARBA00022614"/>
    </source>
</evidence>
<organism evidence="11 12">
    <name type="scientific">Flemingia macrophylla</name>
    <dbReference type="NCBI Taxonomy" id="520843"/>
    <lineage>
        <taxon>Eukaryota</taxon>
        <taxon>Viridiplantae</taxon>
        <taxon>Streptophyta</taxon>
        <taxon>Embryophyta</taxon>
        <taxon>Tracheophyta</taxon>
        <taxon>Spermatophyta</taxon>
        <taxon>Magnoliopsida</taxon>
        <taxon>eudicotyledons</taxon>
        <taxon>Gunneridae</taxon>
        <taxon>Pentapetalae</taxon>
        <taxon>rosids</taxon>
        <taxon>fabids</taxon>
        <taxon>Fabales</taxon>
        <taxon>Fabaceae</taxon>
        <taxon>Papilionoideae</taxon>
        <taxon>50 kb inversion clade</taxon>
        <taxon>NPAAA clade</taxon>
        <taxon>indigoferoid/millettioid clade</taxon>
        <taxon>Phaseoleae</taxon>
        <taxon>Flemingia</taxon>
    </lineage>
</organism>
<dbReference type="InterPro" id="IPR003591">
    <property type="entry name" value="Leu-rich_rpt_typical-subtyp"/>
</dbReference>
<evidence type="ECO:0000259" key="10">
    <source>
        <dbReference type="PROSITE" id="PS50011"/>
    </source>
</evidence>
<dbReference type="SUPFAM" id="SSF56112">
    <property type="entry name" value="Protein kinase-like (PK-like)"/>
    <property type="match status" value="1"/>
</dbReference>
<gene>
    <name evidence="11" type="ORF">Fmac_029791</name>
</gene>
<dbReference type="Gene3D" id="3.80.10.10">
    <property type="entry name" value="Ribonuclease Inhibitor"/>
    <property type="match status" value="2"/>
</dbReference>
<dbReference type="Pfam" id="PF13855">
    <property type="entry name" value="LRR_8"/>
    <property type="match status" value="1"/>
</dbReference>
<dbReference type="PROSITE" id="PS50011">
    <property type="entry name" value="PROTEIN_KINASE_DOM"/>
    <property type="match status" value="1"/>
</dbReference>
<dbReference type="InterPro" id="IPR032675">
    <property type="entry name" value="LRR_dom_sf"/>
</dbReference>
<dbReference type="Gene3D" id="3.30.200.20">
    <property type="entry name" value="Phosphorylase Kinase, domain 1"/>
    <property type="match status" value="1"/>
</dbReference>
<dbReference type="InterPro" id="IPR001611">
    <property type="entry name" value="Leu-rich_rpt"/>
</dbReference>
<protein>
    <recommendedName>
        <fullName evidence="10">Protein kinase domain-containing protein</fullName>
    </recommendedName>
</protein>
<keyword evidence="3" id="KW-0433">Leucine-rich repeat</keyword>
<proteinExistence type="predicted"/>
<dbReference type="Proteomes" id="UP001603857">
    <property type="component" value="Unassembled WGS sequence"/>
</dbReference>
<dbReference type="SUPFAM" id="SSF52058">
    <property type="entry name" value="L domain-like"/>
    <property type="match status" value="1"/>
</dbReference>
<keyword evidence="6" id="KW-0677">Repeat</keyword>
<dbReference type="FunFam" id="3.80.10.10:FF:000722">
    <property type="entry name" value="Leucine-rich repeat receptor-like protein kinase"/>
    <property type="match status" value="1"/>
</dbReference>
<dbReference type="SMART" id="SM00369">
    <property type="entry name" value="LRR_TYP"/>
    <property type="match status" value="2"/>
</dbReference>
<dbReference type="Pfam" id="PF00560">
    <property type="entry name" value="LRR_1"/>
    <property type="match status" value="1"/>
</dbReference>